<protein>
    <recommendedName>
        <fullName evidence="3">RING-type domain-containing protein</fullName>
    </recommendedName>
</protein>
<accession>A0AA38ZBM6</accession>
<dbReference type="EMBL" id="JARBHA010000012">
    <property type="protein sequence ID" value="KAJ9686028.1"/>
    <property type="molecule type" value="Genomic_DNA"/>
</dbReference>
<dbReference type="PANTHER" id="PTHR46400">
    <property type="entry name" value="RING/U-BOX SUPERFAMILY PROTEIN"/>
    <property type="match status" value="1"/>
</dbReference>
<evidence type="ECO:0000259" key="3">
    <source>
        <dbReference type="PROSITE" id="PS50089"/>
    </source>
</evidence>
<dbReference type="FunFam" id="3.30.40.10:FF:000226">
    <property type="entry name" value="E3 ubiquitin ligase BIG BROTHER"/>
    <property type="match status" value="1"/>
</dbReference>
<dbReference type="PROSITE" id="PS50089">
    <property type="entry name" value="ZF_RING_2"/>
    <property type="match status" value="1"/>
</dbReference>
<reference evidence="4 5" key="1">
    <citation type="journal article" date="2023" name="BMC Biotechnol.">
        <title>Vitis rotundifolia cv Carlos genome sequencing.</title>
        <authorList>
            <person name="Huff M."/>
            <person name="Hulse-Kemp A."/>
            <person name="Scheffler B."/>
            <person name="Youngblood R."/>
            <person name="Simpson S."/>
            <person name="Babiker E."/>
            <person name="Staton M."/>
        </authorList>
    </citation>
    <scope>NUCLEOTIDE SEQUENCE [LARGE SCALE GENOMIC DNA]</scope>
    <source>
        <tissue evidence="4">Leaf</tissue>
    </source>
</reference>
<dbReference type="GO" id="GO:0004842">
    <property type="term" value="F:ubiquitin-protein transferase activity"/>
    <property type="evidence" value="ECO:0007669"/>
    <property type="project" value="InterPro"/>
</dbReference>
<evidence type="ECO:0000256" key="2">
    <source>
        <dbReference type="SAM" id="MobiDB-lite"/>
    </source>
</evidence>
<proteinExistence type="predicted"/>
<evidence type="ECO:0000256" key="1">
    <source>
        <dbReference type="PROSITE-ProRule" id="PRU00175"/>
    </source>
</evidence>
<dbReference type="Gene3D" id="3.30.40.10">
    <property type="entry name" value="Zinc/RING finger domain, C3HC4 (zinc finger)"/>
    <property type="match status" value="1"/>
</dbReference>
<feature type="compositionally biased region" description="Basic and acidic residues" evidence="2">
    <location>
        <begin position="50"/>
        <end position="63"/>
    </location>
</feature>
<dbReference type="GO" id="GO:0031624">
    <property type="term" value="F:ubiquitin conjugating enzyme binding"/>
    <property type="evidence" value="ECO:0007669"/>
    <property type="project" value="TreeGrafter"/>
</dbReference>
<dbReference type="InterPro" id="IPR033276">
    <property type="entry name" value="BB"/>
</dbReference>
<dbReference type="InterPro" id="IPR001841">
    <property type="entry name" value="Znf_RING"/>
</dbReference>
<gene>
    <name evidence="4" type="ORF">PVL29_015081</name>
</gene>
<dbReference type="SMART" id="SM00184">
    <property type="entry name" value="RING"/>
    <property type="match status" value="1"/>
</dbReference>
<dbReference type="GO" id="GO:0048437">
    <property type="term" value="P:floral organ development"/>
    <property type="evidence" value="ECO:0007669"/>
    <property type="project" value="TreeGrafter"/>
</dbReference>
<keyword evidence="1" id="KW-0862">Zinc</keyword>
<keyword evidence="5" id="KW-1185">Reference proteome</keyword>
<sequence length="234" mass="26501">MVDQQVEFLADFAEKFKEFSPDHDSFDDFLQDQEIVYQSLQASGLNNRNSNDDHCDQENRYSEEGQSSNAESVDFQLAVDEAIARSLMMEEEFVNVSISEPSGTAEGDTEVTENADVRSVQTSVAAVNQDNINPDNMTYEELQTLGESIGVESNGLSVRQIASLQHTKFKEKKGIFTTKRIHKECVICCMQFKHNEELITLSCKHDYHEGCIATWLKIRKNCPVCQREVEPPGF</sequence>
<dbReference type="InterPro" id="IPR013083">
    <property type="entry name" value="Znf_RING/FYVE/PHD"/>
</dbReference>
<dbReference type="Pfam" id="PF13639">
    <property type="entry name" value="zf-RING_2"/>
    <property type="match status" value="1"/>
</dbReference>
<dbReference type="Proteomes" id="UP001168098">
    <property type="component" value="Unassembled WGS sequence"/>
</dbReference>
<keyword evidence="1" id="KW-0479">Metal-binding</keyword>
<feature type="region of interest" description="Disordered" evidence="2">
    <location>
        <begin position="41"/>
        <end position="72"/>
    </location>
</feature>
<evidence type="ECO:0000313" key="4">
    <source>
        <dbReference type="EMBL" id="KAJ9686028.1"/>
    </source>
</evidence>
<organism evidence="4 5">
    <name type="scientific">Vitis rotundifolia</name>
    <name type="common">Muscadine grape</name>
    <dbReference type="NCBI Taxonomy" id="103349"/>
    <lineage>
        <taxon>Eukaryota</taxon>
        <taxon>Viridiplantae</taxon>
        <taxon>Streptophyta</taxon>
        <taxon>Embryophyta</taxon>
        <taxon>Tracheophyta</taxon>
        <taxon>Spermatophyta</taxon>
        <taxon>Magnoliopsida</taxon>
        <taxon>eudicotyledons</taxon>
        <taxon>Gunneridae</taxon>
        <taxon>Pentapetalae</taxon>
        <taxon>rosids</taxon>
        <taxon>Vitales</taxon>
        <taxon>Vitaceae</taxon>
        <taxon>Viteae</taxon>
        <taxon>Vitis</taxon>
    </lineage>
</organism>
<keyword evidence="1" id="KW-0863">Zinc-finger</keyword>
<comment type="caution">
    <text evidence="4">The sequence shown here is derived from an EMBL/GenBank/DDBJ whole genome shotgun (WGS) entry which is preliminary data.</text>
</comment>
<feature type="domain" description="RING-type" evidence="3">
    <location>
        <begin position="185"/>
        <end position="226"/>
    </location>
</feature>
<name>A0AA38ZBM6_VITRO</name>
<dbReference type="GO" id="GO:0016567">
    <property type="term" value="P:protein ubiquitination"/>
    <property type="evidence" value="ECO:0007669"/>
    <property type="project" value="InterPro"/>
</dbReference>
<dbReference type="AlphaFoldDB" id="A0AA38ZBM6"/>
<dbReference type="GO" id="GO:0008270">
    <property type="term" value="F:zinc ion binding"/>
    <property type="evidence" value="ECO:0007669"/>
    <property type="project" value="UniProtKB-KW"/>
</dbReference>
<dbReference type="PANTHER" id="PTHR46400:SF5">
    <property type="entry name" value="RING-TYPE DOMAIN-CONTAINING PROTEIN"/>
    <property type="match status" value="1"/>
</dbReference>
<dbReference type="SUPFAM" id="SSF57850">
    <property type="entry name" value="RING/U-box"/>
    <property type="match status" value="1"/>
</dbReference>
<evidence type="ECO:0000313" key="5">
    <source>
        <dbReference type="Proteomes" id="UP001168098"/>
    </source>
</evidence>
<dbReference type="GO" id="GO:0046621">
    <property type="term" value="P:negative regulation of organ growth"/>
    <property type="evidence" value="ECO:0007669"/>
    <property type="project" value="InterPro"/>
</dbReference>